<evidence type="ECO:0000259" key="6">
    <source>
        <dbReference type="Pfam" id="PF04932"/>
    </source>
</evidence>
<proteinExistence type="predicted"/>
<dbReference type="InterPro" id="IPR007016">
    <property type="entry name" value="O-antigen_ligase-rel_domated"/>
</dbReference>
<evidence type="ECO:0000256" key="2">
    <source>
        <dbReference type="ARBA" id="ARBA00022692"/>
    </source>
</evidence>
<feature type="transmembrane region" description="Helical" evidence="5">
    <location>
        <begin position="131"/>
        <end position="148"/>
    </location>
</feature>
<dbReference type="AlphaFoldDB" id="A0A975GFF5"/>
<evidence type="ECO:0000313" key="8">
    <source>
        <dbReference type="Proteomes" id="UP000663720"/>
    </source>
</evidence>
<feature type="transmembrane region" description="Helical" evidence="5">
    <location>
        <begin position="26"/>
        <end position="44"/>
    </location>
</feature>
<dbReference type="Proteomes" id="UP000663720">
    <property type="component" value="Chromosome"/>
</dbReference>
<keyword evidence="8" id="KW-1185">Reference proteome</keyword>
<organism evidence="7 8">
    <name type="scientific">Desulfonema limicola</name>
    <dbReference type="NCBI Taxonomy" id="45656"/>
    <lineage>
        <taxon>Bacteria</taxon>
        <taxon>Pseudomonadati</taxon>
        <taxon>Thermodesulfobacteriota</taxon>
        <taxon>Desulfobacteria</taxon>
        <taxon>Desulfobacterales</taxon>
        <taxon>Desulfococcaceae</taxon>
        <taxon>Desulfonema</taxon>
    </lineage>
</organism>
<evidence type="ECO:0000256" key="4">
    <source>
        <dbReference type="ARBA" id="ARBA00023136"/>
    </source>
</evidence>
<evidence type="ECO:0000256" key="3">
    <source>
        <dbReference type="ARBA" id="ARBA00022989"/>
    </source>
</evidence>
<gene>
    <name evidence="7" type="ORF">dnl_14370</name>
</gene>
<feature type="transmembrane region" description="Helical" evidence="5">
    <location>
        <begin position="270"/>
        <end position="287"/>
    </location>
</feature>
<dbReference type="GO" id="GO:0016020">
    <property type="term" value="C:membrane"/>
    <property type="evidence" value="ECO:0007669"/>
    <property type="project" value="UniProtKB-SubCell"/>
</dbReference>
<sequence>MQFQCHIGDVIFLFKRNLKIKCPKNYMQKCYLFRGLIVLFYLVIHTIRTRSELRQIVYVILGVGTFLSVFGLMKQSGFNPFPWWEYTDIGQNISRLSSVYGNPDHLAGYMEMAVPAGLGFLMTGIKDGKRLLLVFAVLLMITALIFSMSRGGWIGLLLGLFFMAVALMQSQYFKYKKIAAGFTVCILISVFIIISSTDVVMRIKTFEQGEDVVESRVSVWKGIMDMIPDYAVIGSGPGSFAFVFTQYQPPGLRAYYTMAHNDYLHFTSEIGLGFIIVTAWIMLMFYWKGVIKMRNKSRLVRGITLGGMAGVTAILVHSAGDFNLHIPANALLFTILASMTAAPKPENLLHSLH</sequence>
<keyword evidence="2 5" id="KW-0812">Transmembrane</keyword>
<comment type="subcellular location">
    <subcellularLocation>
        <location evidence="1">Membrane</location>
        <topology evidence="1">Multi-pass membrane protein</topology>
    </subcellularLocation>
</comment>
<feature type="transmembrane region" description="Helical" evidence="5">
    <location>
        <begin position="178"/>
        <end position="197"/>
    </location>
</feature>
<dbReference type="EMBL" id="CP061799">
    <property type="protein sequence ID" value="QTA79183.1"/>
    <property type="molecule type" value="Genomic_DNA"/>
</dbReference>
<feature type="transmembrane region" description="Helical" evidence="5">
    <location>
        <begin position="299"/>
        <end position="318"/>
    </location>
</feature>
<accession>A0A975GFF5</accession>
<evidence type="ECO:0000256" key="1">
    <source>
        <dbReference type="ARBA" id="ARBA00004141"/>
    </source>
</evidence>
<dbReference type="KEGG" id="dli:dnl_14370"/>
<dbReference type="PANTHER" id="PTHR37422:SF13">
    <property type="entry name" value="LIPOPOLYSACCHARIDE BIOSYNTHESIS PROTEIN PA4999-RELATED"/>
    <property type="match status" value="1"/>
</dbReference>
<dbReference type="InterPro" id="IPR051533">
    <property type="entry name" value="WaaL-like"/>
</dbReference>
<evidence type="ECO:0000256" key="5">
    <source>
        <dbReference type="SAM" id="Phobius"/>
    </source>
</evidence>
<reference evidence="7" key="1">
    <citation type="journal article" date="2021" name="Microb. Physiol.">
        <title>Proteogenomic Insights into the Physiology of Marine, Sulfate-Reducing, Filamentous Desulfonema limicola and Desulfonema magnum.</title>
        <authorList>
            <person name="Schnaars V."/>
            <person name="Wohlbrand L."/>
            <person name="Scheve S."/>
            <person name="Hinrichs C."/>
            <person name="Reinhardt R."/>
            <person name="Rabus R."/>
        </authorList>
    </citation>
    <scope>NUCLEOTIDE SEQUENCE</scope>
    <source>
        <strain evidence="7">5ac10</strain>
    </source>
</reference>
<name>A0A975GFF5_9BACT</name>
<keyword evidence="3 5" id="KW-1133">Transmembrane helix</keyword>
<feature type="transmembrane region" description="Helical" evidence="5">
    <location>
        <begin position="56"/>
        <end position="73"/>
    </location>
</feature>
<dbReference type="Pfam" id="PF04932">
    <property type="entry name" value="Wzy_C"/>
    <property type="match status" value="1"/>
</dbReference>
<feature type="domain" description="O-antigen ligase-related" evidence="6">
    <location>
        <begin position="135"/>
        <end position="272"/>
    </location>
</feature>
<keyword evidence="4 5" id="KW-0472">Membrane</keyword>
<feature type="transmembrane region" description="Helical" evidence="5">
    <location>
        <begin position="154"/>
        <end position="173"/>
    </location>
</feature>
<dbReference type="PANTHER" id="PTHR37422">
    <property type="entry name" value="TEICHURONIC ACID BIOSYNTHESIS PROTEIN TUAE"/>
    <property type="match status" value="1"/>
</dbReference>
<protein>
    <submittedName>
        <fullName evidence="7">O-antigen polymerase</fullName>
    </submittedName>
</protein>
<evidence type="ECO:0000313" key="7">
    <source>
        <dbReference type="EMBL" id="QTA79183.1"/>
    </source>
</evidence>